<protein>
    <submittedName>
        <fullName evidence="1">Uncharacterized protein</fullName>
    </submittedName>
</protein>
<organism evidence="1 2">
    <name type="scientific">Phaeobacter porticola</name>
    <dbReference type="NCBI Taxonomy" id="1844006"/>
    <lineage>
        <taxon>Bacteria</taxon>
        <taxon>Pseudomonadati</taxon>
        <taxon>Pseudomonadota</taxon>
        <taxon>Alphaproteobacteria</taxon>
        <taxon>Rhodobacterales</taxon>
        <taxon>Roseobacteraceae</taxon>
        <taxon>Phaeobacter</taxon>
    </lineage>
</organism>
<reference evidence="2" key="1">
    <citation type="submission" date="2016-07" db="EMBL/GenBank/DDBJ databases">
        <title>Phaeobacter portensis sp. nov., a tropodithietic acid producing bacterium isolated from a German harbor.</title>
        <authorList>
            <person name="Freese H.M."/>
            <person name="Bunk B."/>
            <person name="Breider S."/>
            <person name="Brinkhoff T."/>
        </authorList>
    </citation>
    <scope>NUCLEOTIDE SEQUENCE [LARGE SCALE GENOMIC DNA]</scope>
    <source>
        <strain evidence="2">P97</strain>
    </source>
</reference>
<name>A0A1L3I1L3_9RHOB</name>
<dbReference type="Proteomes" id="UP000183859">
    <property type="component" value="Chromosome"/>
</dbReference>
<accession>A0A1L3I1L3</accession>
<evidence type="ECO:0000313" key="1">
    <source>
        <dbReference type="EMBL" id="APG45992.1"/>
    </source>
</evidence>
<evidence type="ECO:0000313" key="2">
    <source>
        <dbReference type="Proteomes" id="UP000183859"/>
    </source>
</evidence>
<dbReference type="RefSeq" id="WP_072503773.1">
    <property type="nucleotide sequence ID" value="NZ_CP016364.1"/>
</dbReference>
<dbReference type="KEGG" id="php:PhaeoP97_00548"/>
<keyword evidence="2" id="KW-1185">Reference proteome</keyword>
<dbReference type="EMBL" id="CP016364">
    <property type="protein sequence ID" value="APG45992.1"/>
    <property type="molecule type" value="Genomic_DNA"/>
</dbReference>
<dbReference type="AlphaFoldDB" id="A0A1L3I1L3"/>
<dbReference type="STRING" id="1844006.PhaeoP97_00548"/>
<gene>
    <name evidence="1" type="ORF">PhaeoP97_00548</name>
</gene>
<sequence>MITREEMLGALGTSATAQVVERFRGLAFIAPELLQRLADQALTEEWGRSNFALEKYLAVHIPWAIEQGAFSTSEDQIFFSAGHLQTRYGTPLYLVFERNDGPFDQLLYCKYAGTNPSAPNFPSPPEIPAVPEINKGSEIVMLHDHILGDNADRVPFLRDTPPVAQMCAISGAIQWSLNSNLEISYYYFGTMSFLAPLYLQSRENITEAPDLIAPVQVNRDNLVVRTVLTPHMPYANARVAVERHDKLPAWMLSAWNAHSTELSDTQVENPEQAQ</sequence>
<proteinExistence type="predicted"/>
<dbReference type="OrthoDB" id="7822177at2"/>